<evidence type="ECO:0000313" key="3">
    <source>
        <dbReference type="Proteomes" id="UP001061361"/>
    </source>
</evidence>
<dbReference type="PRINTS" id="PR00420">
    <property type="entry name" value="RNGMNOXGNASE"/>
</dbReference>
<reference evidence="2" key="1">
    <citation type="submission" date="2022-08" db="EMBL/GenBank/DDBJ databases">
        <title>Genome Sequence of the sulphate-reducing bacterium, Pseudodesulfovibrio portus JCM14722.</title>
        <authorList>
            <person name="Kondo R."/>
            <person name="Kataoka T."/>
        </authorList>
    </citation>
    <scope>NUCLEOTIDE SEQUENCE</scope>
    <source>
        <strain evidence="2">JCM 14722</strain>
    </source>
</reference>
<dbReference type="SUPFAM" id="SSF51905">
    <property type="entry name" value="FAD/NAD(P)-binding domain"/>
    <property type="match status" value="1"/>
</dbReference>
<evidence type="ECO:0000259" key="1">
    <source>
        <dbReference type="Pfam" id="PF07992"/>
    </source>
</evidence>
<dbReference type="NCBIfam" id="TIGR02032">
    <property type="entry name" value="GG-red-SF"/>
    <property type="match status" value="1"/>
</dbReference>
<name>A0ABN6RU32_9BACT</name>
<evidence type="ECO:0000313" key="2">
    <source>
        <dbReference type="EMBL" id="BDQ34620.1"/>
    </source>
</evidence>
<dbReference type="PANTHER" id="PTHR42685:SF18">
    <property type="entry name" value="DIGERANYLGERANYLGLYCEROPHOSPHOLIPID REDUCTASE"/>
    <property type="match status" value="1"/>
</dbReference>
<organism evidence="2 3">
    <name type="scientific">Pseudodesulfovibrio portus</name>
    <dbReference type="NCBI Taxonomy" id="231439"/>
    <lineage>
        <taxon>Bacteria</taxon>
        <taxon>Pseudomonadati</taxon>
        <taxon>Thermodesulfobacteriota</taxon>
        <taxon>Desulfovibrionia</taxon>
        <taxon>Desulfovibrionales</taxon>
        <taxon>Desulfovibrionaceae</taxon>
    </lineage>
</organism>
<feature type="domain" description="FAD/NAD(P)-binding" evidence="1">
    <location>
        <begin position="6"/>
        <end position="154"/>
    </location>
</feature>
<keyword evidence="3" id="KW-1185">Reference proteome</keyword>
<protein>
    <submittedName>
        <fullName evidence="2">NAD(P)/FAD-dependent oxidoreductase</fullName>
    </submittedName>
</protein>
<sequence>MGYDFEVAVIGGGPAGSSAARRLARAGVSVVLFEKQAMPRRKVCGGALSEQAMSYLDFELPQEVVDWECYGARVTYGDKTLVERLDERIAVLVTRSRFDKLLVDMALEAGAQVVWEAVASLDEGERGVAVKTASGASFTVRRCIICAGANSRFIPKVRPRDGVYGEGICMEGEVDRLSPDPFAHLEGLIDIYFGVAGYGYGWVFHHGTYYSVGVGGLRAKFPNPAKALEEFTARIGLAGRLRDVKGHPIPRGGLDRRLGKGSLLLAGDSAGFVDPFYGEGLAYAIRSGQLAAEAIVGNSRTDMMHEDYRRTTKAEFSANLEYSLLFSKVMYTLPKLFLNTLVSDEKALRRYLYVPLNKLSYKEYLTWLVPRLPVFWARRIFELMLP</sequence>
<dbReference type="Gene3D" id="3.50.50.60">
    <property type="entry name" value="FAD/NAD(P)-binding domain"/>
    <property type="match status" value="1"/>
</dbReference>
<gene>
    <name evidence="2" type="ORF">JCM14722_21620</name>
</gene>
<dbReference type="PANTHER" id="PTHR42685">
    <property type="entry name" value="GERANYLGERANYL DIPHOSPHATE REDUCTASE"/>
    <property type="match status" value="1"/>
</dbReference>
<accession>A0ABN6RU32</accession>
<dbReference type="RefSeq" id="WP_264981519.1">
    <property type="nucleotide sequence ID" value="NZ_AP026708.1"/>
</dbReference>
<dbReference type="InterPro" id="IPR023753">
    <property type="entry name" value="FAD/NAD-binding_dom"/>
</dbReference>
<dbReference type="EMBL" id="AP026708">
    <property type="protein sequence ID" value="BDQ34620.1"/>
    <property type="molecule type" value="Genomic_DNA"/>
</dbReference>
<dbReference type="InterPro" id="IPR050407">
    <property type="entry name" value="Geranylgeranyl_reductase"/>
</dbReference>
<dbReference type="InterPro" id="IPR036188">
    <property type="entry name" value="FAD/NAD-bd_sf"/>
</dbReference>
<dbReference type="InterPro" id="IPR011777">
    <property type="entry name" value="Geranylgeranyl_Rdtase_fam"/>
</dbReference>
<proteinExistence type="predicted"/>
<dbReference type="Proteomes" id="UP001061361">
    <property type="component" value="Chromosome"/>
</dbReference>
<dbReference type="Pfam" id="PF07992">
    <property type="entry name" value="Pyr_redox_2"/>
    <property type="match status" value="1"/>
</dbReference>